<dbReference type="OrthoDB" id="408728at2759"/>
<accession>S8CBL1</accession>
<feature type="non-terminal residue" evidence="1">
    <location>
        <position position="1"/>
    </location>
</feature>
<protein>
    <submittedName>
        <fullName evidence="1">Uncharacterized protein</fullName>
    </submittedName>
</protein>
<keyword evidence="2" id="KW-1185">Reference proteome</keyword>
<dbReference type="AlphaFoldDB" id="S8CBL1"/>
<evidence type="ECO:0000313" key="2">
    <source>
        <dbReference type="Proteomes" id="UP000015453"/>
    </source>
</evidence>
<gene>
    <name evidence="1" type="ORF">M569_13030</name>
</gene>
<feature type="non-terminal residue" evidence="1">
    <location>
        <position position="62"/>
    </location>
</feature>
<sequence>DEQFLDTCDKLSSLSVSRSDSSEHSNRVLEDAVSDYEVWTKELESVDERRNRFLNWIGLSSD</sequence>
<organism evidence="1 2">
    <name type="scientific">Genlisea aurea</name>
    <dbReference type="NCBI Taxonomy" id="192259"/>
    <lineage>
        <taxon>Eukaryota</taxon>
        <taxon>Viridiplantae</taxon>
        <taxon>Streptophyta</taxon>
        <taxon>Embryophyta</taxon>
        <taxon>Tracheophyta</taxon>
        <taxon>Spermatophyta</taxon>
        <taxon>Magnoliopsida</taxon>
        <taxon>eudicotyledons</taxon>
        <taxon>Gunneridae</taxon>
        <taxon>Pentapetalae</taxon>
        <taxon>asterids</taxon>
        <taxon>lamiids</taxon>
        <taxon>Lamiales</taxon>
        <taxon>Lentibulariaceae</taxon>
        <taxon>Genlisea</taxon>
    </lineage>
</organism>
<proteinExistence type="predicted"/>
<comment type="caution">
    <text evidence="1">The sequence shown here is derived from an EMBL/GenBank/DDBJ whole genome shotgun (WGS) entry which is preliminary data.</text>
</comment>
<reference evidence="1 2" key="1">
    <citation type="journal article" date="2013" name="BMC Genomics">
        <title>The miniature genome of a carnivorous plant Genlisea aurea contains a low number of genes and short non-coding sequences.</title>
        <authorList>
            <person name="Leushkin E.V."/>
            <person name="Sutormin R.A."/>
            <person name="Nabieva E.R."/>
            <person name="Penin A.A."/>
            <person name="Kondrashov A.S."/>
            <person name="Logacheva M.D."/>
        </authorList>
    </citation>
    <scope>NUCLEOTIDE SEQUENCE [LARGE SCALE GENOMIC DNA]</scope>
</reference>
<dbReference type="Proteomes" id="UP000015453">
    <property type="component" value="Unassembled WGS sequence"/>
</dbReference>
<dbReference type="EMBL" id="AUSU01006605">
    <property type="protein sequence ID" value="EPS61766.1"/>
    <property type="molecule type" value="Genomic_DNA"/>
</dbReference>
<evidence type="ECO:0000313" key="1">
    <source>
        <dbReference type="EMBL" id="EPS61766.1"/>
    </source>
</evidence>
<name>S8CBL1_9LAMI</name>